<gene>
    <name evidence="4" type="ORF">I5677_12890</name>
</gene>
<organism evidence="4 5">
    <name type="scientific">Mobilitalea sibirica</name>
    <dbReference type="NCBI Taxonomy" id="1462919"/>
    <lineage>
        <taxon>Bacteria</taxon>
        <taxon>Bacillati</taxon>
        <taxon>Bacillota</taxon>
        <taxon>Clostridia</taxon>
        <taxon>Lachnospirales</taxon>
        <taxon>Lachnospiraceae</taxon>
        <taxon>Mobilitalea</taxon>
    </lineage>
</organism>
<proteinExistence type="predicted"/>
<dbReference type="SUPFAM" id="SSF53474">
    <property type="entry name" value="alpha/beta-Hydrolases"/>
    <property type="match status" value="1"/>
</dbReference>
<dbReference type="AlphaFoldDB" id="A0A8J7H3P5"/>
<evidence type="ECO:0000256" key="2">
    <source>
        <dbReference type="SAM" id="Phobius"/>
    </source>
</evidence>
<keyword evidence="2" id="KW-0472">Membrane</keyword>
<keyword evidence="2" id="KW-1133">Transmembrane helix</keyword>
<dbReference type="Pfam" id="PF20434">
    <property type="entry name" value="BD-FAE"/>
    <property type="match status" value="1"/>
</dbReference>
<dbReference type="InterPro" id="IPR049492">
    <property type="entry name" value="BD-FAE-like_dom"/>
</dbReference>
<dbReference type="InterPro" id="IPR050300">
    <property type="entry name" value="GDXG_lipolytic_enzyme"/>
</dbReference>
<accession>A0A8J7H3P5</accession>
<evidence type="ECO:0000313" key="5">
    <source>
        <dbReference type="Proteomes" id="UP000623269"/>
    </source>
</evidence>
<dbReference type="RefSeq" id="WP_197662038.1">
    <property type="nucleotide sequence ID" value="NZ_JAEAGR010000014.1"/>
</dbReference>
<protein>
    <submittedName>
        <fullName evidence="4">Alpha/beta hydrolase</fullName>
    </submittedName>
</protein>
<comment type="caution">
    <text evidence="4">The sequence shown here is derived from an EMBL/GenBank/DDBJ whole genome shotgun (WGS) entry which is preliminary data.</text>
</comment>
<evidence type="ECO:0000313" key="4">
    <source>
        <dbReference type="EMBL" id="MBH1941792.1"/>
    </source>
</evidence>
<sequence length="419" mass="47437">MIRNRDLHKTYHTIIIFLLSMGLIIGFLLAINMLRLEKGWFSEIFVSEIALFFAIGFLSLGVLLYKKLSRDCYRFIKVIIRTLTIAIFLLCLLPFVFIPVLLKNAKDSYETAFIRNGNESASIPISESDFYRNSAFLLPEYFLGTASKPYQVEENILFYEGSEGVDEGLKLHFDVYTPTAKKQLPGGNSVLIRIHGGGWTMGDKGMFNFTQMNKYFAAQGYVVFDIQYGLSNQEQLFDFVPVKESRKGDFTIDDMVRHIGIFIKFLADHKEDYNANTDSVFISGGSAGGQLALAVGLGVSSGNYQDILDNRIIVKGLIPFYPAVDLSRSMNIGGQESLVNPSLLVKKESPPCLIYQGNHDGLVDLSVSEKFQRAYIEAGNNECAMIKMPFGGHASDFYFSGYYNQVFLYYMERFMYQYR</sequence>
<name>A0A8J7H3P5_9FIRM</name>
<dbReference type="GO" id="GO:0016787">
    <property type="term" value="F:hydrolase activity"/>
    <property type="evidence" value="ECO:0007669"/>
    <property type="project" value="UniProtKB-KW"/>
</dbReference>
<keyword evidence="1 4" id="KW-0378">Hydrolase</keyword>
<dbReference type="PANTHER" id="PTHR48081">
    <property type="entry name" value="AB HYDROLASE SUPERFAMILY PROTEIN C4A8.06C"/>
    <property type="match status" value="1"/>
</dbReference>
<dbReference type="Gene3D" id="3.40.50.1820">
    <property type="entry name" value="alpha/beta hydrolase"/>
    <property type="match status" value="1"/>
</dbReference>
<dbReference type="InterPro" id="IPR029058">
    <property type="entry name" value="AB_hydrolase_fold"/>
</dbReference>
<feature type="transmembrane region" description="Helical" evidence="2">
    <location>
        <begin position="78"/>
        <end position="102"/>
    </location>
</feature>
<keyword evidence="5" id="KW-1185">Reference proteome</keyword>
<evidence type="ECO:0000256" key="1">
    <source>
        <dbReference type="ARBA" id="ARBA00022801"/>
    </source>
</evidence>
<feature type="domain" description="BD-FAE-like" evidence="3">
    <location>
        <begin position="174"/>
        <end position="373"/>
    </location>
</feature>
<evidence type="ECO:0000259" key="3">
    <source>
        <dbReference type="Pfam" id="PF20434"/>
    </source>
</evidence>
<keyword evidence="2" id="KW-0812">Transmembrane</keyword>
<feature type="transmembrane region" description="Helical" evidence="2">
    <location>
        <begin position="12"/>
        <end position="32"/>
    </location>
</feature>
<dbReference type="Proteomes" id="UP000623269">
    <property type="component" value="Unassembled WGS sequence"/>
</dbReference>
<dbReference type="EMBL" id="JAEAGR010000014">
    <property type="protein sequence ID" value="MBH1941792.1"/>
    <property type="molecule type" value="Genomic_DNA"/>
</dbReference>
<reference evidence="4" key="1">
    <citation type="submission" date="2020-12" db="EMBL/GenBank/DDBJ databases">
        <title>M. sibirica DSM 26468T genome.</title>
        <authorList>
            <person name="Thieme N."/>
            <person name="Rettenmaier R."/>
            <person name="Zverlov V."/>
            <person name="Liebl W."/>
        </authorList>
    </citation>
    <scope>NUCLEOTIDE SEQUENCE</scope>
    <source>
        <strain evidence="4">DSM 26468</strain>
    </source>
</reference>
<feature type="transmembrane region" description="Helical" evidence="2">
    <location>
        <begin position="44"/>
        <end position="66"/>
    </location>
</feature>